<proteinExistence type="predicted"/>
<evidence type="ECO:0000313" key="3">
    <source>
        <dbReference type="Proteomes" id="UP001488838"/>
    </source>
</evidence>
<sequence length="182" mass="21015">MKYLMPNFNFFTEQIMEMENEEEKWEKLDAEFDHFVRCALWIRKLCEPSGTGAGLLGRKNRNLYAKLLLHMLRRGVLEGPFTHRPEPGTLKTLPSYMSIYFDEPNPSRPKGSSPEKLPDWVVGELEPGEHRLSESWQFSSGEDSTVVLSASGVHRYGVELNLKFGNFILLLQLADMLELFLY</sequence>
<dbReference type="PANTHER" id="PTHR18871">
    <property type="entry name" value="CENTROSOMAL PROTEIN OF 112 KDA"/>
    <property type="match status" value="1"/>
</dbReference>
<dbReference type="InterPro" id="IPR027831">
    <property type="entry name" value="DUF4485"/>
</dbReference>
<dbReference type="AlphaFoldDB" id="A0AAW0J7R1"/>
<organism evidence="2 3">
    <name type="scientific">Myodes glareolus</name>
    <name type="common">Bank vole</name>
    <name type="synonym">Clethrionomys glareolus</name>
    <dbReference type="NCBI Taxonomy" id="447135"/>
    <lineage>
        <taxon>Eukaryota</taxon>
        <taxon>Metazoa</taxon>
        <taxon>Chordata</taxon>
        <taxon>Craniata</taxon>
        <taxon>Vertebrata</taxon>
        <taxon>Euteleostomi</taxon>
        <taxon>Mammalia</taxon>
        <taxon>Eutheria</taxon>
        <taxon>Euarchontoglires</taxon>
        <taxon>Glires</taxon>
        <taxon>Rodentia</taxon>
        <taxon>Myomorpha</taxon>
        <taxon>Muroidea</taxon>
        <taxon>Cricetidae</taxon>
        <taxon>Arvicolinae</taxon>
        <taxon>Myodes</taxon>
    </lineage>
</organism>
<reference evidence="2 3" key="1">
    <citation type="journal article" date="2023" name="bioRxiv">
        <title>Conserved and derived expression patterns and positive selection on dental genes reveal complex evolutionary context of ever-growing rodent molars.</title>
        <authorList>
            <person name="Calamari Z.T."/>
            <person name="Song A."/>
            <person name="Cohen E."/>
            <person name="Akter M."/>
            <person name="Roy R.D."/>
            <person name="Hallikas O."/>
            <person name="Christensen M.M."/>
            <person name="Li P."/>
            <person name="Marangoni P."/>
            <person name="Jernvall J."/>
            <person name="Klein O.D."/>
        </authorList>
    </citation>
    <scope>NUCLEOTIDE SEQUENCE [LARGE SCALE GENOMIC DNA]</scope>
    <source>
        <strain evidence="2">V071</strain>
    </source>
</reference>
<comment type="caution">
    <text evidence="2">The sequence shown here is derived from an EMBL/GenBank/DDBJ whole genome shotgun (WGS) entry which is preliminary data.</text>
</comment>
<accession>A0AAW0J7R1</accession>
<feature type="domain" description="DUF4485" evidence="1">
    <location>
        <begin position="22"/>
        <end position="96"/>
    </location>
</feature>
<name>A0AAW0J7R1_MYOGA</name>
<protein>
    <recommendedName>
        <fullName evidence="1">DUF4485 domain-containing protein</fullName>
    </recommendedName>
</protein>
<evidence type="ECO:0000259" key="1">
    <source>
        <dbReference type="Pfam" id="PF14846"/>
    </source>
</evidence>
<dbReference type="Pfam" id="PF14846">
    <property type="entry name" value="DUF4485"/>
    <property type="match status" value="1"/>
</dbReference>
<gene>
    <name evidence="2" type="ORF">U0070_002003</name>
</gene>
<evidence type="ECO:0000313" key="2">
    <source>
        <dbReference type="EMBL" id="KAK7822655.1"/>
    </source>
</evidence>
<dbReference type="Proteomes" id="UP001488838">
    <property type="component" value="Unassembled WGS sequence"/>
</dbReference>
<keyword evidence="3" id="KW-1185">Reference proteome</keyword>
<dbReference type="InterPro" id="IPR055310">
    <property type="entry name" value="CEP112"/>
</dbReference>
<dbReference type="PANTHER" id="PTHR18871:SF2">
    <property type="entry name" value="CENTROSOMAL PROTEIN OF 112 KDA"/>
    <property type="match status" value="1"/>
</dbReference>
<dbReference type="EMBL" id="JBBHLL010000057">
    <property type="protein sequence ID" value="KAK7822655.1"/>
    <property type="molecule type" value="Genomic_DNA"/>
</dbReference>